<organism evidence="15 16">
    <name type="scientific">Polypedilum vanderplanki</name>
    <name type="common">Sleeping chironomid midge</name>
    <dbReference type="NCBI Taxonomy" id="319348"/>
    <lineage>
        <taxon>Eukaryota</taxon>
        <taxon>Metazoa</taxon>
        <taxon>Ecdysozoa</taxon>
        <taxon>Arthropoda</taxon>
        <taxon>Hexapoda</taxon>
        <taxon>Insecta</taxon>
        <taxon>Pterygota</taxon>
        <taxon>Neoptera</taxon>
        <taxon>Endopterygota</taxon>
        <taxon>Diptera</taxon>
        <taxon>Nematocera</taxon>
        <taxon>Chironomoidea</taxon>
        <taxon>Chironomidae</taxon>
        <taxon>Chironominae</taxon>
        <taxon>Polypedilum</taxon>
        <taxon>Polypedilum</taxon>
    </lineage>
</organism>
<feature type="binding site" evidence="11">
    <location>
        <position position="176"/>
    </location>
    <ligand>
        <name>S-adenosyl-L-methionine</name>
        <dbReference type="ChEBI" id="CHEBI:59789"/>
    </ligand>
</feature>
<feature type="binding site" evidence="11">
    <location>
        <position position="199"/>
    </location>
    <ligand>
        <name>S-adenosyl-L-methionine</name>
        <dbReference type="ChEBI" id="CHEBI:59789"/>
    </ligand>
</feature>
<dbReference type="InterPro" id="IPR039753">
    <property type="entry name" value="RG7MT1"/>
</dbReference>
<dbReference type="EMBL" id="JADBJN010000003">
    <property type="protein sequence ID" value="KAG5671978.1"/>
    <property type="molecule type" value="Genomic_DNA"/>
</dbReference>
<dbReference type="EC" id="2.1.1.56" evidence="10"/>
<feature type="site" description="mRNA cap binding" evidence="12">
    <location>
        <position position="153"/>
    </location>
</feature>
<dbReference type="Proteomes" id="UP001107558">
    <property type="component" value="Chromosome 3"/>
</dbReference>
<feature type="domain" description="MRNA cap 0 methyltransferase" evidence="14">
    <location>
        <begin position="79"/>
        <end position="392"/>
    </location>
</feature>
<evidence type="ECO:0000313" key="15">
    <source>
        <dbReference type="EMBL" id="KAG5671978.1"/>
    </source>
</evidence>
<feature type="compositionally biased region" description="Acidic residues" evidence="13">
    <location>
        <begin position="31"/>
        <end position="47"/>
    </location>
</feature>
<evidence type="ECO:0000256" key="2">
    <source>
        <dbReference type="ARBA" id="ARBA00022603"/>
    </source>
</evidence>
<comment type="subcellular location">
    <subcellularLocation>
        <location evidence="1 10">Nucleus</location>
    </subcellularLocation>
</comment>
<evidence type="ECO:0000256" key="6">
    <source>
        <dbReference type="ARBA" id="ARBA00022884"/>
    </source>
</evidence>
<feature type="site" description="mRNA cap binding" evidence="12">
    <location>
        <position position="384"/>
    </location>
</feature>
<comment type="caution">
    <text evidence="15">The sequence shown here is derived from an EMBL/GenBank/DDBJ whole genome shotgun (WGS) entry which is preliminary data.</text>
</comment>
<comment type="catalytic activity">
    <reaction evidence="9">
        <text>a 5'-end (5'-triphosphoguanosine)-ribonucleoside in mRNA + S-adenosyl-L-methionine = a 5'-end (N(7)-methyl 5'-triphosphoguanosine)-ribonucleoside in mRNA + S-adenosyl-L-homocysteine</text>
        <dbReference type="Rhea" id="RHEA:67008"/>
        <dbReference type="Rhea" id="RHEA-COMP:17166"/>
        <dbReference type="Rhea" id="RHEA-COMP:17167"/>
        <dbReference type="ChEBI" id="CHEBI:57856"/>
        <dbReference type="ChEBI" id="CHEBI:59789"/>
        <dbReference type="ChEBI" id="CHEBI:156461"/>
        <dbReference type="ChEBI" id="CHEBI:167617"/>
        <dbReference type="EC" id="2.1.1.56"/>
    </reaction>
</comment>
<name>A0A9J6BQF3_POLVA</name>
<feature type="binding site" evidence="11">
    <location>
        <position position="141"/>
    </location>
    <ligand>
        <name>S-adenosyl-L-methionine</name>
        <dbReference type="ChEBI" id="CHEBI:59789"/>
    </ligand>
</feature>
<dbReference type="AlphaFoldDB" id="A0A9J6BQF3"/>
<dbReference type="CDD" id="cd02440">
    <property type="entry name" value="AdoMet_MTases"/>
    <property type="match status" value="1"/>
</dbReference>
<dbReference type="PANTHER" id="PTHR12189">
    <property type="entry name" value="MRNA GUANINE-7- METHYLTRANSFERASE"/>
    <property type="match status" value="1"/>
</dbReference>
<dbReference type="Gene3D" id="3.40.50.150">
    <property type="entry name" value="Vaccinia Virus protein VP39"/>
    <property type="match status" value="1"/>
</dbReference>
<dbReference type="GO" id="GO:0004482">
    <property type="term" value="F:mRNA 5'-cap (guanine-N7-)-methyltransferase activity"/>
    <property type="evidence" value="ECO:0007669"/>
    <property type="project" value="UniProtKB-EC"/>
</dbReference>
<feature type="site" description="mRNA cap binding" evidence="12">
    <location>
        <position position="128"/>
    </location>
</feature>
<keyword evidence="7 10" id="KW-0506">mRNA capping</keyword>
<feature type="region of interest" description="Disordered" evidence="13">
    <location>
        <begin position="1"/>
        <end position="58"/>
    </location>
</feature>
<feature type="compositionally biased region" description="Polar residues" evidence="13">
    <location>
        <begin position="48"/>
        <end position="57"/>
    </location>
</feature>
<evidence type="ECO:0000313" key="16">
    <source>
        <dbReference type="Proteomes" id="UP001107558"/>
    </source>
</evidence>
<protein>
    <recommendedName>
        <fullName evidence="10">mRNA cap guanine-N(7) methyltransferase</fullName>
        <ecNumber evidence="10">2.1.1.56</ecNumber>
    </recommendedName>
    <alternativeName>
        <fullName evidence="10">mRNA (guanine-N(7))-methyltransferase</fullName>
    </alternativeName>
    <alternativeName>
        <fullName evidence="10">mRNA cap methyltransferase</fullName>
    </alternativeName>
</protein>
<feature type="binding site" evidence="11">
    <location>
        <position position="204"/>
    </location>
    <ligand>
        <name>S-adenosyl-L-methionine</name>
        <dbReference type="ChEBI" id="CHEBI:59789"/>
    </ligand>
</feature>
<accession>A0A9J6BQF3</accession>
<evidence type="ECO:0000256" key="1">
    <source>
        <dbReference type="ARBA" id="ARBA00004123"/>
    </source>
</evidence>
<dbReference type="OrthoDB" id="10248867at2759"/>
<keyword evidence="2 10" id="KW-0489">Methyltransferase</keyword>
<feature type="binding site" evidence="11">
    <location>
        <position position="92"/>
    </location>
    <ligand>
        <name>S-adenosyl-L-methionine</name>
        <dbReference type="ChEBI" id="CHEBI:59789"/>
    </ligand>
</feature>
<dbReference type="PIRSF" id="PIRSF028762">
    <property type="entry name" value="ABD1"/>
    <property type="match status" value="1"/>
</dbReference>
<dbReference type="InterPro" id="IPR029063">
    <property type="entry name" value="SAM-dependent_MTases_sf"/>
</dbReference>
<evidence type="ECO:0000256" key="10">
    <source>
        <dbReference type="PIRNR" id="PIRNR028762"/>
    </source>
</evidence>
<dbReference type="SUPFAM" id="SSF53335">
    <property type="entry name" value="S-adenosyl-L-methionine-dependent methyltransferases"/>
    <property type="match status" value="1"/>
</dbReference>
<evidence type="ECO:0000256" key="7">
    <source>
        <dbReference type="ARBA" id="ARBA00023042"/>
    </source>
</evidence>
<feature type="site" description="mRNA cap binding" evidence="12">
    <location>
        <position position="286"/>
    </location>
</feature>
<dbReference type="InterPro" id="IPR004971">
    <property type="entry name" value="mRNA_G-N7_MeTrfase_dom"/>
</dbReference>
<sequence length="397" mass="46108">MEESIVASDEEYLTEEEEQPEQRGIKRKHEDDEDDEREQINQDDEQEGGTQSTSHDNSIVVANHYNKLQEKGLAERFNSKIFYLRNFNNWIKSMLISDYLEKIKDSMQHGSPLRVLDMCCGKGGDLLKWHKGRITYLICTDIAEISIEQCRARYEKITANDPPERKSFQAEFFTADSTRDRLRERYIDPSIELNLVSCQFAFHYCFESPKQAEQMLKNVSECLKIGGYFIGTIPDAKDIMKRQRAAQSDSFGNDVFNIKFLSDPDDLPIFGAKYNFHLDGVVDCPEFLVYFPAFVKLAKRYNLKLIENVRFEDYFQMKIGKGRGLIEKMQAAERFSLNGNRNLSRSNEEEYKHAKDFLLQKGGYENRRKCGTLSASEWEAASLYMTFAFQKVKGPIE</sequence>
<dbReference type="PROSITE" id="PS51562">
    <property type="entry name" value="RNA_CAP0_MT"/>
    <property type="match status" value="1"/>
</dbReference>
<dbReference type="InterPro" id="IPR016899">
    <property type="entry name" value="mRNA_G-N7_MeTrfase_euk"/>
</dbReference>
<keyword evidence="4 10" id="KW-0808">Transferase</keyword>
<keyword evidence="6 10" id="KW-0694">RNA-binding</keyword>
<reference evidence="15" key="1">
    <citation type="submission" date="2021-03" db="EMBL/GenBank/DDBJ databases">
        <title>Chromosome level genome of the anhydrobiotic midge Polypedilum vanderplanki.</title>
        <authorList>
            <person name="Yoshida Y."/>
            <person name="Kikawada T."/>
            <person name="Gusev O."/>
        </authorList>
    </citation>
    <scope>NUCLEOTIDE SEQUENCE</scope>
    <source>
        <strain evidence="15">NIAS01</strain>
        <tissue evidence="15">Whole body or cell culture</tissue>
    </source>
</reference>
<dbReference type="GO" id="GO:0003723">
    <property type="term" value="F:RNA binding"/>
    <property type="evidence" value="ECO:0007669"/>
    <property type="project" value="UniProtKB-KW"/>
</dbReference>
<evidence type="ECO:0000256" key="9">
    <source>
        <dbReference type="ARBA" id="ARBA00044712"/>
    </source>
</evidence>
<keyword evidence="16" id="KW-1185">Reference proteome</keyword>
<feature type="site" description="mRNA cap binding" evidence="12">
    <location>
        <position position="203"/>
    </location>
</feature>
<keyword evidence="5 10" id="KW-0949">S-adenosyl-L-methionine</keyword>
<evidence type="ECO:0000256" key="8">
    <source>
        <dbReference type="ARBA" id="ARBA00023242"/>
    </source>
</evidence>
<evidence type="ECO:0000256" key="13">
    <source>
        <dbReference type="SAM" id="MobiDB-lite"/>
    </source>
</evidence>
<evidence type="ECO:0000256" key="4">
    <source>
        <dbReference type="ARBA" id="ARBA00022679"/>
    </source>
</evidence>
<feature type="site" description="mRNA cap binding" evidence="12">
    <location>
        <position position="122"/>
    </location>
</feature>
<evidence type="ECO:0000256" key="3">
    <source>
        <dbReference type="ARBA" id="ARBA00022664"/>
    </source>
</evidence>
<dbReference type="GO" id="GO:0005634">
    <property type="term" value="C:nucleus"/>
    <property type="evidence" value="ECO:0007669"/>
    <property type="project" value="UniProtKB-SubCell"/>
</dbReference>
<feature type="binding site" evidence="12">
    <location>
        <begin position="88"/>
        <end position="89"/>
    </location>
    <ligand>
        <name>mRNA</name>
        <dbReference type="ChEBI" id="CHEBI:33699"/>
    </ligand>
</feature>
<evidence type="ECO:0000256" key="11">
    <source>
        <dbReference type="PIRSR" id="PIRSR028762-1"/>
    </source>
</evidence>
<comment type="similarity">
    <text evidence="10">Belongs to the class I-like SAM-binding methyltransferase superfamily. mRNA cap 0 methyltransferase family.</text>
</comment>
<keyword evidence="8 10" id="KW-0539">Nucleus</keyword>
<evidence type="ECO:0000256" key="12">
    <source>
        <dbReference type="PIRSR" id="PIRSR028762-2"/>
    </source>
</evidence>
<evidence type="ECO:0000259" key="14">
    <source>
        <dbReference type="PROSITE" id="PS51562"/>
    </source>
</evidence>
<dbReference type="PANTHER" id="PTHR12189:SF2">
    <property type="entry name" value="MRNA CAP GUANINE-N7 METHYLTRANSFERASE"/>
    <property type="match status" value="1"/>
</dbReference>
<dbReference type="Pfam" id="PF03291">
    <property type="entry name" value="mRNA_G-N7_MeTrfase"/>
    <property type="match status" value="1"/>
</dbReference>
<keyword evidence="3 10" id="KW-0507">mRNA processing</keyword>
<proteinExistence type="inferred from homology"/>
<feature type="compositionally biased region" description="Basic and acidic residues" evidence="13">
    <location>
        <begin position="20"/>
        <end position="30"/>
    </location>
</feature>
<gene>
    <name evidence="15" type="ORF">PVAND_002142</name>
</gene>
<feature type="binding site" evidence="11">
    <location>
        <position position="119"/>
    </location>
    <ligand>
        <name>S-adenosyl-L-methionine</name>
        <dbReference type="ChEBI" id="CHEBI:59789"/>
    </ligand>
</feature>
<evidence type="ECO:0000256" key="5">
    <source>
        <dbReference type="ARBA" id="ARBA00022691"/>
    </source>
</evidence>
<feature type="compositionally biased region" description="Acidic residues" evidence="13">
    <location>
        <begin position="1"/>
        <end position="19"/>
    </location>
</feature>